<name>A0A1F5N8Y4_9BACT</name>
<accession>A0A1F5N8Y4</accession>
<organism evidence="2 3">
    <name type="scientific">Candidatus Doudnabacteria bacterium RIFCSPHIGHO2_01_52_17</name>
    <dbReference type="NCBI Taxonomy" id="1817820"/>
    <lineage>
        <taxon>Bacteria</taxon>
        <taxon>Candidatus Doudnaibacteriota</taxon>
    </lineage>
</organism>
<sequence>MSPGDFTVLRNKIESSPVLTEKEKSEWLVLLPRMTAEHIKELDRILAVKSPPHLSSPTTGGGTLAKNFPPPRGEESKEGGKKAVVFSSITSSPASPLHSPVGTIISAKPRVVSTAETNAADVEEFKELTVEKMREGGSVYTFLEALTKKMSEVKHKKGIGTDALIAAFEQSPLYHAYLESGLRIMGQGDSPLTRSEFEAMADFRESLRKQLT</sequence>
<protein>
    <submittedName>
        <fullName evidence="2">Uncharacterized protein</fullName>
    </submittedName>
</protein>
<feature type="region of interest" description="Disordered" evidence="1">
    <location>
        <begin position="50"/>
        <end position="81"/>
    </location>
</feature>
<gene>
    <name evidence="2" type="ORF">A3K06_03685</name>
</gene>
<reference evidence="2 3" key="1">
    <citation type="journal article" date="2016" name="Nat. Commun.">
        <title>Thousands of microbial genomes shed light on interconnected biogeochemical processes in an aquifer system.</title>
        <authorList>
            <person name="Anantharaman K."/>
            <person name="Brown C.T."/>
            <person name="Hug L.A."/>
            <person name="Sharon I."/>
            <person name="Castelle C.J."/>
            <person name="Probst A.J."/>
            <person name="Thomas B.C."/>
            <person name="Singh A."/>
            <person name="Wilkins M.J."/>
            <person name="Karaoz U."/>
            <person name="Brodie E.L."/>
            <person name="Williams K.H."/>
            <person name="Hubbard S.S."/>
            <person name="Banfield J.F."/>
        </authorList>
    </citation>
    <scope>NUCLEOTIDE SEQUENCE [LARGE SCALE GENOMIC DNA]</scope>
</reference>
<dbReference type="EMBL" id="MFEG01000073">
    <property type="protein sequence ID" value="OGE74089.1"/>
    <property type="molecule type" value="Genomic_DNA"/>
</dbReference>
<evidence type="ECO:0000313" key="2">
    <source>
        <dbReference type="EMBL" id="OGE74089.1"/>
    </source>
</evidence>
<evidence type="ECO:0000313" key="3">
    <source>
        <dbReference type="Proteomes" id="UP000176547"/>
    </source>
</evidence>
<proteinExistence type="predicted"/>
<dbReference type="Proteomes" id="UP000176547">
    <property type="component" value="Unassembled WGS sequence"/>
</dbReference>
<feature type="compositionally biased region" description="Basic and acidic residues" evidence="1">
    <location>
        <begin position="72"/>
        <end position="81"/>
    </location>
</feature>
<dbReference type="AlphaFoldDB" id="A0A1F5N8Y4"/>
<comment type="caution">
    <text evidence="2">The sequence shown here is derived from an EMBL/GenBank/DDBJ whole genome shotgun (WGS) entry which is preliminary data.</text>
</comment>
<evidence type="ECO:0000256" key="1">
    <source>
        <dbReference type="SAM" id="MobiDB-lite"/>
    </source>
</evidence>